<keyword evidence="3" id="KW-1185">Reference proteome</keyword>
<protein>
    <submittedName>
        <fullName evidence="2">Uncharacterized protein</fullName>
    </submittedName>
</protein>
<accession>A0A135RXT5</accession>
<dbReference type="AlphaFoldDB" id="A0A135RXT5"/>
<gene>
    <name evidence="2" type="ORF">CNYM01_03145</name>
</gene>
<dbReference type="OrthoDB" id="10672266at2759"/>
<comment type="caution">
    <text evidence="2">The sequence shown here is derived from an EMBL/GenBank/DDBJ whole genome shotgun (WGS) entry which is preliminary data.</text>
</comment>
<evidence type="ECO:0000256" key="1">
    <source>
        <dbReference type="SAM" id="MobiDB-lite"/>
    </source>
</evidence>
<dbReference type="EMBL" id="JEMN01001719">
    <property type="protein sequence ID" value="KXH28482.1"/>
    <property type="molecule type" value="Genomic_DNA"/>
</dbReference>
<reference evidence="2 3" key="1">
    <citation type="submission" date="2014-02" db="EMBL/GenBank/DDBJ databases">
        <title>The genome sequence of Colletotrichum nymphaeae SA-01.</title>
        <authorList>
            <person name="Baroncelli R."/>
            <person name="Thon M.R."/>
        </authorList>
    </citation>
    <scope>NUCLEOTIDE SEQUENCE [LARGE SCALE GENOMIC DNA]</scope>
    <source>
        <strain evidence="2 3">SA-01</strain>
    </source>
</reference>
<proteinExistence type="predicted"/>
<evidence type="ECO:0000313" key="2">
    <source>
        <dbReference type="EMBL" id="KXH28482.1"/>
    </source>
</evidence>
<feature type="region of interest" description="Disordered" evidence="1">
    <location>
        <begin position="246"/>
        <end position="270"/>
    </location>
</feature>
<sequence>MLYKVALTRVTTRVASNTPIRMAPFDSLDHYHRTESQLDSLIALDVPSESKYQRHNRHASAPRLASQRRFQQAAVVGLRSDHKTKRYKADTRSQAQNPLIRGTVRWRRSYRSPAGLPLERPGLVPFPSAPSLLDFHLPHAIVWMAENTRPMGADADEIWSSSETTMHNGAGSGNIDAINTESRFRAQVENLLDAHVFVQMARGRSCAGLAAGGNLPAVCYCPSTGKPAAVNISATRQVGLVSADQPVTQSSDQNAPGGHASPANGLALSDQPSRITLQRPLMIEAVQHSHALSLCSSATAMSVPIPRLSLRALIPNLQGKLPVQK</sequence>
<name>A0A135RXT5_9PEZI</name>
<organism evidence="2 3">
    <name type="scientific">Colletotrichum nymphaeae SA-01</name>
    <dbReference type="NCBI Taxonomy" id="1460502"/>
    <lineage>
        <taxon>Eukaryota</taxon>
        <taxon>Fungi</taxon>
        <taxon>Dikarya</taxon>
        <taxon>Ascomycota</taxon>
        <taxon>Pezizomycotina</taxon>
        <taxon>Sordariomycetes</taxon>
        <taxon>Hypocreomycetidae</taxon>
        <taxon>Glomerellales</taxon>
        <taxon>Glomerellaceae</taxon>
        <taxon>Colletotrichum</taxon>
        <taxon>Colletotrichum acutatum species complex</taxon>
    </lineage>
</organism>
<dbReference type="Proteomes" id="UP000070054">
    <property type="component" value="Unassembled WGS sequence"/>
</dbReference>
<evidence type="ECO:0000313" key="3">
    <source>
        <dbReference type="Proteomes" id="UP000070054"/>
    </source>
</evidence>